<evidence type="ECO:0000259" key="8">
    <source>
        <dbReference type="PROSITE" id="PS50114"/>
    </source>
</evidence>
<dbReference type="PANTHER" id="PTHR10071">
    <property type="entry name" value="TRANSCRIPTION FACTOR GATA FAMILY MEMBER"/>
    <property type="match status" value="1"/>
</dbReference>
<dbReference type="VEuPathDB" id="MicrosporidiaDB:NEDG_01990"/>
<dbReference type="PANTHER" id="PTHR10071:SF281">
    <property type="entry name" value="BOX A-BINDING FACTOR-RELATED"/>
    <property type="match status" value="1"/>
</dbReference>
<proteinExistence type="predicted"/>
<evidence type="ECO:0000256" key="7">
    <source>
        <dbReference type="SAM" id="MobiDB-lite"/>
    </source>
</evidence>
<keyword evidence="3 6" id="KW-0863">Zinc-finger</keyword>
<dbReference type="GO" id="GO:0005634">
    <property type="term" value="C:nucleus"/>
    <property type="evidence" value="ECO:0007669"/>
    <property type="project" value="UniProtKB-SubCell"/>
</dbReference>
<dbReference type="Pfam" id="PF00320">
    <property type="entry name" value="GATA"/>
    <property type="match status" value="2"/>
</dbReference>
<evidence type="ECO:0000256" key="1">
    <source>
        <dbReference type="ARBA" id="ARBA00004123"/>
    </source>
</evidence>
<dbReference type="Proteomes" id="UP000185944">
    <property type="component" value="Unassembled WGS sequence"/>
</dbReference>
<evidence type="ECO:0000313" key="10">
    <source>
        <dbReference type="Proteomes" id="UP000185944"/>
    </source>
</evidence>
<evidence type="ECO:0000256" key="3">
    <source>
        <dbReference type="ARBA" id="ARBA00022771"/>
    </source>
</evidence>
<dbReference type="EMBL" id="LTDL01000028">
    <property type="protein sequence ID" value="OAG30448.1"/>
    <property type="molecule type" value="Genomic_DNA"/>
</dbReference>
<dbReference type="SUPFAM" id="SSF57716">
    <property type="entry name" value="Glucocorticoid receptor-like (DNA-binding domain)"/>
    <property type="match status" value="2"/>
</dbReference>
<comment type="caution">
    <text evidence="9">The sequence shown here is derived from an EMBL/GenBank/DDBJ whole genome shotgun (WGS) entry which is preliminary data.</text>
</comment>
<dbReference type="PROSITE" id="PS00344">
    <property type="entry name" value="GATA_ZN_FINGER_1"/>
    <property type="match status" value="1"/>
</dbReference>
<dbReference type="PROSITE" id="PS50114">
    <property type="entry name" value="GATA_ZN_FINGER_2"/>
    <property type="match status" value="2"/>
</dbReference>
<feature type="region of interest" description="Disordered" evidence="7">
    <location>
        <begin position="197"/>
        <end position="225"/>
    </location>
</feature>
<gene>
    <name evidence="9" type="ORF">NEDG_01990</name>
</gene>
<keyword evidence="4" id="KW-0862">Zinc</keyword>
<dbReference type="InterPro" id="IPR039355">
    <property type="entry name" value="Transcription_factor_GATA"/>
</dbReference>
<dbReference type="AlphaFoldDB" id="A0A177EF21"/>
<evidence type="ECO:0000256" key="2">
    <source>
        <dbReference type="ARBA" id="ARBA00022723"/>
    </source>
</evidence>
<evidence type="ECO:0000313" key="9">
    <source>
        <dbReference type="EMBL" id="OAG30448.1"/>
    </source>
</evidence>
<dbReference type="GO" id="GO:0000981">
    <property type="term" value="F:DNA-binding transcription factor activity, RNA polymerase II-specific"/>
    <property type="evidence" value="ECO:0007669"/>
    <property type="project" value="TreeGrafter"/>
</dbReference>
<evidence type="ECO:0000256" key="4">
    <source>
        <dbReference type="ARBA" id="ARBA00022833"/>
    </source>
</evidence>
<sequence length="258" mass="30849">MAEKRRREIDNHLGNITQFSDDLSVNEERPEYPLERFAPAPFYKKSIHPDYTLHTKDEDTHREWSSTSQWTWNEAPKEEYPWEKEKTHKHPEEITRKKARFRVCTNCGTTTTPSWRRSTNNKMLLCNACGLYQKLHGSDRPFSVTPDGKTKAIKTNIERGICRGCGATQTSLWRKGYNNEWLCSSCGLMYNKRRRTEETYPAQEPWKEYPQETEYPEEYPRTRGQYAPYDYEEAKDDEYFADERFRDYKGGYYDDKRH</sequence>
<keyword evidence="2" id="KW-0479">Metal-binding</keyword>
<evidence type="ECO:0000256" key="6">
    <source>
        <dbReference type="PROSITE-ProRule" id="PRU00094"/>
    </source>
</evidence>
<dbReference type="CDD" id="cd00202">
    <property type="entry name" value="ZnF_GATA"/>
    <property type="match status" value="1"/>
</dbReference>
<dbReference type="GO" id="GO:0045944">
    <property type="term" value="P:positive regulation of transcription by RNA polymerase II"/>
    <property type="evidence" value="ECO:0007669"/>
    <property type="project" value="TreeGrafter"/>
</dbReference>
<dbReference type="STRING" id="1805483.A0A177EF21"/>
<dbReference type="GeneID" id="93648340"/>
<dbReference type="OrthoDB" id="515401at2759"/>
<dbReference type="Gene3D" id="3.30.50.10">
    <property type="entry name" value="Erythroid Transcription Factor GATA-1, subunit A"/>
    <property type="match status" value="2"/>
</dbReference>
<dbReference type="InterPro" id="IPR013088">
    <property type="entry name" value="Znf_NHR/GATA"/>
</dbReference>
<keyword evidence="5" id="KW-0539">Nucleus</keyword>
<comment type="subcellular location">
    <subcellularLocation>
        <location evidence="1">Nucleus</location>
    </subcellularLocation>
</comment>
<name>A0A177EF21_9MICR</name>
<feature type="domain" description="GATA-type" evidence="8">
    <location>
        <begin position="98"/>
        <end position="156"/>
    </location>
</feature>
<feature type="domain" description="GATA-type" evidence="8">
    <location>
        <begin position="162"/>
        <end position="190"/>
    </location>
</feature>
<dbReference type="SMART" id="SM00401">
    <property type="entry name" value="ZnF_GATA"/>
    <property type="match status" value="2"/>
</dbReference>
<dbReference type="GO" id="GO:0000978">
    <property type="term" value="F:RNA polymerase II cis-regulatory region sequence-specific DNA binding"/>
    <property type="evidence" value="ECO:0007669"/>
    <property type="project" value="TreeGrafter"/>
</dbReference>
<dbReference type="RefSeq" id="XP_067544705.1">
    <property type="nucleotide sequence ID" value="XM_067689408.1"/>
</dbReference>
<dbReference type="GO" id="GO:0000122">
    <property type="term" value="P:negative regulation of transcription by RNA polymerase II"/>
    <property type="evidence" value="ECO:0007669"/>
    <property type="project" value="TreeGrafter"/>
</dbReference>
<protein>
    <recommendedName>
        <fullName evidence="8">GATA-type domain-containing protein</fullName>
    </recommendedName>
</protein>
<accession>A0A177EF21</accession>
<keyword evidence="10" id="KW-1185">Reference proteome</keyword>
<reference evidence="9 10" key="1">
    <citation type="submission" date="2016-02" db="EMBL/GenBank/DDBJ databases">
        <title>Discovery of a natural microsporidian pathogen with a broad tissue tropism in Caenorhabditis elegans.</title>
        <authorList>
            <person name="Luallen R.J."/>
            <person name="Reinke A.W."/>
            <person name="Tong L."/>
            <person name="Botts M.R."/>
            <person name="Felix M.-A."/>
            <person name="Troemel E.R."/>
        </authorList>
    </citation>
    <scope>NUCLEOTIDE SEQUENCE [LARGE SCALE GENOMIC DNA]</scope>
    <source>
        <strain evidence="9 10">JUm2807</strain>
    </source>
</reference>
<organism evidence="9 10">
    <name type="scientific">Nematocida displodere</name>
    <dbReference type="NCBI Taxonomy" id="1805483"/>
    <lineage>
        <taxon>Eukaryota</taxon>
        <taxon>Fungi</taxon>
        <taxon>Fungi incertae sedis</taxon>
        <taxon>Microsporidia</taxon>
        <taxon>Nematocida</taxon>
    </lineage>
</organism>
<dbReference type="InterPro" id="IPR000679">
    <property type="entry name" value="Znf_GATA"/>
</dbReference>
<dbReference type="GO" id="GO:0008270">
    <property type="term" value="F:zinc ion binding"/>
    <property type="evidence" value="ECO:0007669"/>
    <property type="project" value="UniProtKB-KW"/>
</dbReference>
<evidence type="ECO:0000256" key="5">
    <source>
        <dbReference type="ARBA" id="ARBA00023242"/>
    </source>
</evidence>